<feature type="compositionally biased region" description="Basic and acidic residues" evidence="8">
    <location>
        <begin position="136"/>
        <end position="149"/>
    </location>
</feature>
<gene>
    <name evidence="11" type="ORF">NECAME_18601</name>
</gene>
<feature type="non-terminal residue" evidence="11">
    <location>
        <position position="1"/>
    </location>
</feature>
<dbReference type="SUPFAM" id="SSF56672">
    <property type="entry name" value="DNA/RNA polymerases"/>
    <property type="match status" value="1"/>
</dbReference>
<evidence type="ECO:0000256" key="5">
    <source>
        <dbReference type="ARBA" id="ARBA00022759"/>
    </source>
</evidence>
<evidence type="ECO:0000256" key="1">
    <source>
        <dbReference type="ARBA" id="ARBA00012493"/>
    </source>
</evidence>
<evidence type="ECO:0000256" key="8">
    <source>
        <dbReference type="SAM" id="MobiDB-lite"/>
    </source>
</evidence>
<keyword evidence="3" id="KW-0548">Nucleotidyltransferase</keyword>
<dbReference type="InterPro" id="IPR012337">
    <property type="entry name" value="RNaseH-like_sf"/>
</dbReference>
<dbReference type="OMA" id="MIISECH"/>
<dbReference type="Gene3D" id="3.30.420.10">
    <property type="entry name" value="Ribonuclease H-like superfamily/Ribonuclease H"/>
    <property type="match status" value="1"/>
</dbReference>
<dbReference type="InterPro" id="IPR041588">
    <property type="entry name" value="Integrase_H2C2"/>
</dbReference>
<feature type="domain" description="Integrase zinc-binding" evidence="10">
    <location>
        <begin position="234"/>
        <end position="288"/>
    </location>
</feature>
<dbReference type="GO" id="GO:0016787">
    <property type="term" value="F:hydrolase activity"/>
    <property type="evidence" value="ECO:0007669"/>
    <property type="project" value="UniProtKB-KW"/>
</dbReference>
<evidence type="ECO:0000256" key="7">
    <source>
        <dbReference type="ARBA" id="ARBA00022918"/>
    </source>
</evidence>
<keyword evidence="2" id="KW-0808">Transferase</keyword>
<keyword evidence="5" id="KW-0255">Endonuclease</keyword>
<evidence type="ECO:0000256" key="4">
    <source>
        <dbReference type="ARBA" id="ARBA00022722"/>
    </source>
</evidence>
<dbReference type="Pfam" id="PF17917">
    <property type="entry name" value="RT_RNaseH"/>
    <property type="match status" value="1"/>
</dbReference>
<protein>
    <recommendedName>
        <fullName evidence="1">RNA-directed DNA polymerase</fullName>
        <ecNumber evidence="1">2.7.7.49</ecNumber>
    </recommendedName>
</protein>
<keyword evidence="12" id="KW-1185">Reference proteome</keyword>
<keyword evidence="7" id="KW-0695">RNA-directed DNA polymerase</keyword>
<dbReference type="CDD" id="cd09274">
    <property type="entry name" value="RNase_HI_RT_Ty3"/>
    <property type="match status" value="1"/>
</dbReference>
<dbReference type="PANTHER" id="PTHR37984:SF5">
    <property type="entry name" value="PROTEIN NYNRIN-LIKE"/>
    <property type="match status" value="1"/>
</dbReference>
<keyword evidence="6" id="KW-0378">Hydrolase</keyword>
<dbReference type="GO" id="GO:0003676">
    <property type="term" value="F:nucleic acid binding"/>
    <property type="evidence" value="ECO:0007669"/>
    <property type="project" value="InterPro"/>
</dbReference>
<dbReference type="GO" id="GO:0042575">
    <property type="term" value="C:DNA polymerase complex"/>
    <property type="evidence" value="ECO:0007669"/>
    <property type="project" value="UniProtKB-ARBA"/>
</dbReference>
<dbReference type="KEGG" id="nai:NECAME_18601"/>
<evidence type="ECO:0000256" key="3">
    <source>
        <dbReference type="ARBA" id="ARBA00022695"/>
    </source>
</evidence>
<feature type="domain" description="Reverse transcriptase RNase H-like" evidence="9">
    <location>
        <begin position="15"/>
        <end position="119"/>
    </location>
</feature>
<dbReference type="InterPro" id="IPR041373">
    <property type="entry name" value="RT_RNaseH"/>
</dbReference>
<dbReference type="InterPro" id="IPR050951">
    <property type="entry name" value="Retrovirus_Pol_polyprotein"/>
</dbReference>
<accession>W2SW57</accession>
<dbReference type="InterPro" id="IPR036397">
    <property type="entry name" value="RNaseH_sf"/>
</dbReference>
<dbReference type="EC" id="2.7.7.49" evidence="1"/>
<evidence type="ECO:0000313" key="12">
    <source>
        <dbReference type="Proteomes" id="UP000053676"/>
    </source>
</evidence>
<feature type="non-terminal residue" evidence="11">
    <location>
        <position position="376"/>
    </location>
</feature>
<name>W2SW57_NECAM</name>
<reference evidence="12" key="1">
    <citation type="journal article" date="2014" name="Nat. Genet.">
        <title>Genome of the human hookworm Necator americanus.</title>
        <authorList>
            <person name="Tang Y.T."/>
            <person name="Gao X."/>
            <person name="Rosa B.A."/>
            <person name="Abubucker S."/>
            <person name="Hallsworth-Pepin K."/>
            <person name="Martin J."/>
            <person name="Tyagi R."/>
            <person name="Heizer E."/>
            <person name="Zhang X."/>
            <person name="Bhonagiri-Palsikar V."/>
            <person name="Minx P."/>
            <person name="Warren W.C."/>
            <person name="Wang Q."/>
            <person name="Zhan B."/>
            <person name="Hotez P.J."/>
            <person name="Sternberg P.W."/>
            <person name="Dougall A."/>
            <person name="Gaze S.T."/>
            <person name="Mulvenna J."/>
            <person name="Sotillo J."/>
            <person name="Ranganathan S."/>
            <person name="Rabelo E.M."/>
            <person name="Wilson R.K."/>
            <person name="Felgner P.L."/>
            <person name="Bethony J."/>
            <person name="Hawdon J.M."/>
            <person name="Gasser R.B."/>
            <person name="Loukas A."/>
            <person name="Mitreva M."/>
        </authorList>
    </citation>
    <scope>NUCLEOTIDE SEQUENCE [LARGE SCALE GENOMIC DNA]</scope>
</reference>
<dbReference type="FunFam" id="1.10.340.70:FF:000001">
    <property type="entry name" value="Retrovirus-related Pol polyprotein from transposon gypsy-like Protein"/>
    <property type="match status" value="1"/>
</dbReference>
<evidence type="ECO:0000313" key="11">
    <source>
        <dbReference type="EMBL" id="ETN72937.1"/>
    </source>
</evidence>
<evidence type="ECO:0000256" key="6">
    <source>
        <dbReference type="ARBA" id="ARBA00022801"/>
    </source>
</evidence>
<dbReference type="SUPFAM" id="SSF53098">
    <property type="entry name" value="Ribonuclease H-like"/>
    <property type="match status" value="1"/>
</dbReference>
<dbReference type="GO" id="GO:0003964">
    <property type="term" value="F:RNA-directed DNA polymerase activity"/>
    <property type="evidence" value="ECO:0007669"/>
    <property type="project" value="UniProtKB-KW"/>
</dbReference>
<dbReference type="Proteomes" id="UP000053676">
    <property type="component" value="Unassembled WGS sequence"/>
</dbReference>
<organism evidence="11 12">
    <name type="scientific">Necator americanus</name>
    <name type="common">Human hookworm</name>
    <dbReference type="NCBI Taxonomy" id="51031"/>
    <lineage>
        <taxon>Eukaryota</taxon>
        <taxon>Metazoa</taxon>
        <taxon>Ecdysozoa</taxon>
        <taxon>Nematoda</taxon>
        <taxon>Chromadorea</taxon>
        <taxon>Rhabditida</taxon>
        <taxon>Rhabditina</taxon>
        <taxon>Rhabditomorpha</taxon>
        <taxon>Strongyloidea</taxon>
        <taxon>Ancylostomatidae</taxon>
        <taxon>Bunostominae</taxon>
        <taxon>Necator</taxon>
    </lineage>
</organism>
<dbReference type="PANTHER" id="PTHR37984">
    <property type="entry name" value="PROTEIN CBG26694"/>
    <property type="match status" value="1"/>
</dbReference>
<sequence length="376" mass="43046">KHSPPHPSSDTSITTKPSVLETDASDYVSAGILSQEDDNGVLHPVAFYSKKHSPAECNYEIYDKEMLAIIRCFEEWRADLEAAPVPVHVLTDHRNLEYFMQKQNLNRRQACWTVFLSRFNYKIDYRPGKAGGKPDALTRRSGDLPKEGDERLQHQSQVMIKPHNLMISGTNASNIDLETLFAVAYASDPVPNEILQQLRDGTQRSKYISLADCTTNDNRLLYQDRVYVPAYSPLILRLLQLNHDSPAAGHPGRSKTIELLQRQYYWPNMRKDVERYIRNCHACQRSRTSRHAPYGILRPLPIPHRAWEDISMDFVVGLPWSKQCNAILVVTCRLTKMRHLIPCRDTTTAKDLAQLYIDNVFRLHGIPKSIVSDRGP</sequence>
<dbReference type="OrthoDB" id="5920491at2759"/>
<dbReference type="Gene3D" id="3.10.20.370">
    <property type="match status" value="1"/>
</dbReference>
<keyword evidence="4" id="KW-0540">Nuclease</keyword>
<proteinExistence type="predicted"/>
<feature type="region of interest" description="Disordered" evidence="8">
    <location>
        <begin position="130"/>
        <end position="149"/>
    </location>
</feature>
<dbReference type="AlphaFoldDB" id="W2SW57"/>
<dbReference type="STRING" id="51031.W2SW57"/>
<evidence type="ECO:0000259" key="9">
    <source>
        <dbReference type="Pfam" id="PF17917"/>
    </source>
</evidence>
<dbReference type="GO" id="GO:0004519">
    <property type="term" value="F:endonuclease activity"/>
    <property type="evidence" value="ECO:0007669"/>
    <property type="project" value="UniProtKB-KW"/>
</dbReference>
<dbReference type="Gene3D" id="1.10.340.70">
    <property type="match status" value="1"/>
</dbReference>
<evidence type="ECO:0000259" key="10">
    <source>
        <dbReference type="Pfam" id="PF17921"/>
    </source>
</evidence>
<evidence type="ECO:0000256" key="2">
    <source>
        <dbReference type="ARBA" id="ARBA00022679"/>
    </source>
</evidence>
<dbReference type="InterPro" id="IPR043502">
    <property type="entry name" value="DNA/RNA_pol_sf"/>
</dbReference>
<dbReference type="EMBL" id="KI662400">
    <property type="protein sequence ID" value="ETN72937.1"/>
    <property type="molecule type" value="Genomic_DNA"/>
</dbReference>
<dbReference type="Pfam" id="PF17921">
    <property type="entry name" value="Integrase_H2C2"/>
    <property type="match status" value="1"/>
</dbReference>